<accession>X0UTP8</accession>
<evidence type="ECO:0000313" key="1">
    <source>
        <dbReference type="EMBL" id="GAF91830.1"/>
    </source>
</evidence>
<dbReference type="AlphaFoldDB" id="X0UTP8"/>
<gene>
    <name evidence="1" type="ORF">S01H1_24195</name>
</gene>
<sequence>GVARKETGKAAFDCHRELNIVGPPKKDADGNKLPARERVPADYDNIAALRAGLLVAAAGFVARHFAEFEPAAQEEISRKV</sequence>
<organism evidence="1">
    <name type="scientific">marine sediment metagenome</name>
    <dbReference type="NCBI Taxonomy" id="412755"/>
    <lineage>
        <taxon>unclassified sequences</taxon>
        <taxon>metagenomes</taxon>
        <taxon>ecological metagenomes</taxon>
    </lineage>
</organism>
<feature type="non-terminal residue" evidence="1">
    <location>
        <position position="80"/>
    </location>
</feature>
<feature type="non-terminal residue" evidence="1">
    <location>
        <position position="1"/>
    </location>
</feature>
<proteinExistence type="predicted"/>
<name>X0UTP8_9ZZZZ</name>
<comment type="caution">
    <text evidence="1">The sequence shown here is derived from an EMBL/GenBank/DDBJ whole genome shotgun (WGS) entry which is preliminary data.</text>
</comment>
<dbReference type="EMBL" id="BARS01014277">
    <property type="protein sequence ID" value="GAF91830.1"/>
    <property type="molecule type" value="Genomic_DNA"/>
</dbReference>
<protein>
    <submittedName>
        <fullName evidence="1">Uncharacterized protein</fullName>
    </submittedName>
</protein>
<reference evidence="1" key="1">
    <citation type="journal article" date="2014" name="Front. Microbiol.">
        <title>High frequency of phylogenetically diverse reductive dehalogenase-homologous genes in deep subseafloor sedimentary metagenomes.</title>
        <authorList>
            <person name="Kawai M."/>
            <person name="Futagami T."/>
            <person name="Toyoda A."/>
            <person name="Takaki Y."/>
            <person name="Nishi S."/>
            <person name="Hori S."/>
            <person name="Arai W."/>
            <person name="Tsubouchi T."/>
            <person name="Morono Y."/>
            <person name="Uchiyama I."/>
            <person name="Ito T."/>
            <person name="Fujiyama A."/>
            <person name="Inagaki F."/>
            <person name="Takami H."/>
        </authorList>
    </citation>
    <scope>NUCLEOTIDE SEQUENCE</scope>
    <source>
        <strain evidence="1">Expedition CK06-06</strain>
    </source>
</reference>